<feature type="domain" description="DUF3870" evidence="1">
    <location>
        <begin position="9"/>
        <end position="100"/>
    </location>
</feature>
<organism evidence="2 3">
    <name type="scientific">Sporosarcina soli</name>
    <dbReference type="NCBI Taxonomy" id="334736"/>
    <lineage>
        <taxon>Bacteria</taxon>
        <taxon>Bacillati</taxon>
        <taxon>Bacillota</taxon>
        <taxon>Bacilli</taxon>
        <taxon>Bacillales</taxon>
        <taxon>Caryophanaceae</taxon>
        <taxon>Sporosarcina</taxon>
    </lineage>
</organism>
<dbReference type="Pfam" id="PF12986">
    <property type="entry name" value="DUF3870"/>
    <property type="match status" value="1"/>
</dbReference>
<proteinExistence type="predicted"/>
<name>A0ABW0TJB6_9BACL</name>
<gene>
    <name evidence="2" type="ORF">ACFPRA_08955</name>
</gene>
<dbReference type="Proteomes" id="UP001596109">
    <property type="component" value="Unassembled WGS sequence"/>
</dbReference>
<sequence length="111" mass="12435">MQKLASVLVTAYAKAPQGTSMYETYKHAGIVLEVDKQTHEVIDAEFTFITKLAQDYFKRMIVGFDLTSNIEVLIGRIDSHYFAPSTGSVIVALKSAQKRYLEKISSVQDTK</sequence>
<dbReference type="InterPro" id="IPR024617">
    <property type="entry name" value="DUF3870"/>
</dbReference>
<dbReference type="RefSeq" id="WP_381432955.1">
    <property type="nucleotide sequence ID" value="NZ_JBHSNO010000005.1"/>
</dbReference>
<dbReference type="EMBL" id="JBHSNO010000005">
    <property type="protein sequence ID" value="MFC5589014.1"/>
    <property type="molecule type" value="Genomic_DNA"/>
</dbReference>
<protein>
    <submittedName>
        <fullName evidence="2">DUF3870 domain-containing protein</fullName>
    </submittedName>
</protein>
<evidence type="ECO:0000313" key="2">
    <source>
        <dbReference type="EMBL" id="MFC5589014.1"/>
    </source>
</evidence>
<keyword evidence="3" id="KW-1185">Reference proteome</keyword>
<evidence type="ECO:0000313" key="3">
    <source>
        <dbReference type="Proteomes" id="UP001596109"/>
    </source>
</evidence>
<reference evidence="3" key="1">
    <citation type="journal article" date="2019" name="Int. J. Syst. Evol. Microbiol.">
        <title>The Global Catalogue of Microorganisms (GCM) 10K type strain sequencing project: providing services to taxonomists for standard genome sequencing and annotation.</title>
        <authorList>
            <consortium name="The Broad Institute Genomics Platform"/>
            <consortium name="The Broad Institute Genome Sequencing Center for Infectious Disease"/>
            <person name="Wu L."/>
            <person name="Ma J."/>
        </authorList>
    </citation>
    <scope>NUCLEOTIDE SEQUENCE [LARGE SCALE GENOMIC DNA]</scope>
    <source>
        <strain evidence="3">CGMCC 4.1434</strain>
    </source>
</reference>
<evidence type="ECO:0000259" key="1">
    <source>
        <dbReference type="Pfam" id="PF12986"/>
    </source>
</evidence>
<comment type="caution">
    <text evidence="2">The sequence shown here is derived from an EMBL/GenBank/DDBJ whole genome shotgun (WGS) entry which is preliminary data.</text>
</comment>
<accession>A0ABW0TJB6</accession>